<protein>
    <submittedName>
        <fullName evidence="2">Uncharacterized protein</fullName>
    </submittedName>
</protein>
<evidence type="ECO:0000313" key="2">
    <source>
        <dbReference type="EMBL" id="KAA5537039.1"/>
    </source>
</evidence>
<dbReference type="AlphaFoldDB" id="A0A5M6CV19"/>
<evidence type="ECO:0000313" key="3">
    <source>
        <dbReference type="Proteomes" id="UP000323632"/>
    </source>
</evidence>
<evidence type="ECO:0000256" key="1">
    <source>
        <dbReference type="SAM" id="Coils"/>
    </source>
</evidence>
<keyword evidence="3" id="KW-1185">Reference proteome</keyword>
<proteinExistence type="predicted"/>
<comment type="caution">
    <text evidence="2">The sequence shown here is derived from an EMBL/GenBank/DDBJ whole genome shotgun (WGS) entry which is preliminary data.</text>
</comment>
<name>A0A5M6CV19_9BACT</name>
<gene>
    <name evidence="2" type="ORF">F0919_05030</name>
</gene>
<keyword evidence="1" id="KW-0175">Coiled coil</keyword>
<accession>A0A5M6CV19</accession>
<organism evidence="2 3">
    <name type="scientific">Taibaiella lutea</name>
    <dbReference type="NCBI Taxonomy" id="2608001"/>
    <lineage>
        <taxon>Bacteria</taxon>
        <taxon>Pseudomonadati</taxon>
        <taxon>Bacteroidota</taxon>
        <taxon>Chitinophagia</taxon>
        <taxon>Chitinophagales</taxon>
        <taxon>Chitinophagaceae</taxon>
        <taxon>Taibaiella</taxon>
    </lineage>
</organism>
<reference evidence="2 3" key="1">
    <citation type="submission" date="2019-09" db="EMBL/GenBank/DDBJ databases">
        <title>Genome sequence and assembly of Taibaiella sp.</title>
        <authorList>
            <person name="Chhetri G."/>
        </authorList>
    </citation>
    <scope>NUCLEOTIDE SEQUENCE [LARGE SCALE GENOMIC DNA]</scope>
    <source>
        <strain evidence="2 3">KVB11</strain>
    </source>
</reference>
<sequence length="70" mass="8148">MINTLGSFKVYQSIVAKTLNDKKNLKIKKPSIELSLKDMIEKRKALAKKNDELQQRMRDSISETKKLLKK</sequence>
<dbReference type="RefSeq" id="WP_150031615.1">
    <property type="nucleotide sequence ID" value="NZ_VWSH01000001.1"/>
</dbReference>
<dbReference type="Proteomes" id="UP000323632">
    <property type="component" value="Unassembled WGS sequence"/>
</dbReference>
<feature type="coiled-coil region" evidence="1">
    <location>
        <begin position="36"/>
        <end position="70"/>
    </location>
</feature>
<dbReference type="EMBL" id="VWSH01000001">
    <property type="protein sequence ID" value="KAA5537039.1"/>
    <property type="molecule type" value="Genomic_DNA"/>
</dbReference>